<feature type="signal peptide" evidence="2">
    <location>
        <begin position="1"/>
        <end position="29"/>
    </location>
</feature>
<evidence type="ECO:0000256" key="2">
    <source>
        <dbReference type="SAM" id="SignalP"/>
    </source>
</evidence>
<evidence type="ECO:0000313" key="4">
    <source>
        <dbReference type="Proteomes" id="UP001501266"/>
    </source>
</evidence>
<feature type="compositionally biased region" description="Pro residues" evidence="1">
    <location>
        <begin position="44"/>
        <end position="54"/>
    </location>
</feature>
<proteinExistence type="predicted"/>
<feature type="compositionally biased region" description="Low complexity" evidence="1">
    <location>
        <begin position="30"/>
        <end position="43"/>
    </location>
</feature>
<organism evidence="3 4">
    <name type="scientific">Agrococcus citreus</name>
    <dbReference type="NCBI Taxonomy" id="84643"/>
    <lineage>
        <taxon>Bacteria</taxon>
        <taxon>Bacillati</taxon>
        <taxon>Actinomycetota</taxon>
        <taxon>Actinomycetes</taxon>
        <taxon>Micrococcales</taxon>
        <taxon>Microbacteriaceae</taxon>
        <taxon>Agrococcus</taxon>
    </lineage>
</organism>
<evidence type="ECO:0000256" key="1">
    <source>
        <dbReference type="SAM" id="MobiDB-lite"/>
    </source>
</evidence>
<dbReference type="RefSeq" id="WP_343918945.1">
    <property type="nucleotide sequence ID" value="NZ_BAAAKK010000004.1"/>
</dbReference>
<feature type="region of interest" description="Disordered" evidence="1">
    <location>
        <begin position="30"/>
        <end position="61"/>
    </location>
</feature>
<name>A0ABP4JKM5_9MICO</name>
<feature type="chain" id="PRO_5047515435" description="Lipoprotein" evidence="2">
    <location>
        <begin position="30"/>
        <end position="257"/>
    </location>
</feature>
<protein>
    <recommendedName>
        <fullName evidence="5">Lipoprotein</fullName>
    </recommendedName>
</protein>
<sequence length="257" mass="26414">MITHAPTGRLRAATAALLLSALLVGCAGAAGAPSEAPSADPAPSASPSPSPSPSGTPQADAGVIDTTSWQEFATDDGSIAFRYPADWALEAESERFAPDEGRDDVDDPFVRWMDSATLTAPNGQQLLQMTDFIDIGGTCGDVSEPVEVLATETGAGTALADASATSIATVALGTVDDRWRVGVGITGDEWLDATETCAISFVLGSSDGGVSIGTHFELAAGGEDALWTVDTLDDARAYMETAEYATILEILRSVEVA</sequence>
<reference evidence="4" key="1">
    <citation type="journal article" date="2019" name="Int. J. Syst. Evol. Microbiol.">
        <title>The Global Catalogue of Microorganisms (GCM) 10K type strain sequencing project: providing services to taxonomists for standard genome sequencing and annotation.</title>
        <authorList>
            <consortium name="The Broad Institute Genomics Platform"/>
            <consortium name="The Broad Institute Genome Sequencing Center for Infectious Disease"/>
            <person name="Wu L."/>
            <person name="Ma J."/>
        </authorList>
    </citation>
    <scope>NUCLEOTIDE SEQUENCE [LARGE SCALE GENOMIC DNA]</scope>
    <source>
        <strain evidence="4">JCM 12398</strain>
    </source>
</reference>
<keyword evidence="2" id="KW-0732">Signal</keyword>
<accession>A0ABP4JKM5</accession>
<dbReference type="EMBL" id="BAAAKK010000004">
    <property type="protein sequence ID" value="GAA1422242.1"/>
    <property type="molecule type" value="Genomic_DNA"/>
</dbReference>
<evidence type="ECO:0008006" key="5">
    <source>
        <dbReference type="Google" id="ProtNLM"/>
    </source>
</evidence>
<evidence type="ECO:0000313" key="3">
    <source>
        <dbReference type="EMBL" id="GAA1422242.1"/>
    </source>
</evidence>
<dbReference type="Proteomes" id="UP001501266">
    <property type="component" value="Unassembled WGS sequence"/>
</dbReference>
<keyword evidence="4" id="KW-1185">Reference proteome</keyword>
<gene>
    <name evidence="3" type="ORF">GCM10009640_14640</name>
</gene>
<comment type="caution">
    <text evidence="3">The sequence shown here is derived from an EMBL/GenBank/DDBJ whole genome shotgun (WGS) entry which is preliminary data.</text>
</comment>